<dbReference type="InParanoid" id="A0A078AE94"/>
<feature type="compositionally biased region" description="Polar residues" evidence="2">
    <location>
        <begin position="35"/>
        <end position="50"/>
    </location>
</feature>
<evidence type="ECO:0000256" key="2">
    <source>
        <dbReference type="SAM" id="MobiDB-lite"/>
    </source>
</evidence>
<feature type="region of interest" description="Disordered" evidence="2">
    <location>
        <begin position="1"/>
        <end position="51"/>
    </location>
</feature>
<keyword evidence="4" id="KW-1185">Reference proteome</keyword>
<dbReference type="AlphaFoldDB" id="A0A078AE94"/>
<sequence>MKSNKTQEQQKAKEVQQKQSALRSQTTKKVDKINQKPNFIINDQPQNINADNDESRNQLEYIQQARDLLSRSKENICQQQDQKKIFEFIIESDKRLKGQIQKDTIKTTKKLLKEQNQVLNSEGITSNGINDKTMQKGLKDALINMIIQEKFLSKQELQEQLSLLNKDETKHKAKKSKSPSPSSKTLDNKKLETIKKVDKEIQIQILPSKPVSGEKTQIEKKISNQDLTANMDVKLLNQDLSFGQLNNQSSSSIQQFQSNELENTLYKKLLTTAEIKYQAKLKQKYLEKTQATYTENQPEYYNKHSLEQIQELISQKNKELKTLNITKRRLQRNKMMTDRQKDKFLIPMEKDITKSTKRVALLEEVRETKVPFYEKLPKETREYEHFQNLKRTNDIKSIMIAQIYQQRMLLNQDQDIQQ</sequence>
<feature type="region of interest" description="Disordered" evidence="2">
    <location>
        <begin position="168"/>
        <end position="189"/>
    </location>
</feature>
<evidence type="ECO:0000313" key="4">
    <source>
        <dbReference type="Proteomes" id="UP000039865"/>
    </source>
</evidence>
<reference evidence="3 4" key="1">
    <citation type="submission" date="2014-06" db="EMBL/GenBank/DDBJ databases">
        <authorList>
            <person name="Swart Estienne"/>
        </authorList>
    </citation>
    <scope>NUCLEOTIDE SEQUENCE [LARGE SCALE GENOMIC DNA]</scope>
    <source>
        <strain evidence="3 4">130c</strain>
    </source>
</reference>
<dbReference type="Proteomes" id="UP000039865">
    <property type="component" value="Unassembled WGS sequence"/>
</dbReference>
<evidence type="ECO:0000256" key="1">
    <source>
        <dbReference type="SAM" id="Coils"/>
    </source>
</evidence>
<gene>
    <name evidence="3" type="primary">Contig2187.g2351</name>
    <name evidence="3" type="ORF">STYLEM_9152</name>
</gene>
<name>A0A078AE94_STYLE</name>
<protein>
    <submittedName>
        <fullName evidence="3">Uncharacterized protein</fullName>
    </submittedName>
</protein>
<keyword evidence="1" id="KW-0175">Coiled coil</keyword>
<dbReference type="EMBL" id="CCKQ01008690">
    <property type="protein sequence ID" value="CDW80156.1"/>
    <property type="molecule type" value="Genomic_DNA"/>
</dbReference>
<feature type="coiled-coil region" evidence="1">
    <location>
        <begin position="306"/>
        <end position="333"/>
    </location>
</feature>
<accession>A0A078AE94</accession>
<organism evidence="3 4">
    <name type="scientific">Stylonychia lemnae</name>
    <name type="common">Ciliate</name>
    <dbReference type="NCBI Taxonomy" id="5949"/>
    <lineage>
        <taxon>Eukaryota</taxon>
        <taxon>Sar</taxon>
        <taxon>Alveolata</taxon>
        <taxon>Ciliophora</taxon>
        <taxon>Intramacronucleata</taxon>
        <taxon>Spirotrichea</taxon>
        <taxon>Stichotrichia</taxon>
        <taxon>Sporadotrichida</taxon>
        <taxon>Oxytrichidae</taxon>
        <taxon>Stylonychinae</taxon>
        <taxon>Stylonychia</taxon>
    </lineage>
</organism>
<proteinExistence type="predicted"/>
<evidence type="ECO:0000313" key="3">
    <source>
        <dbReference type="EMBL" id="CDW80156.1"/>
    </source>
</evidence>